<reference evidence="7 8" key="1">
    <citation type="submission" date="2018-11" db="EMBL/GenBank/DDBJ databases">
        <authorList>
            <person name="Na S.W."/>
            <person name="Baik M."/>
        </authorList>
    </citation>
    <scope>NUCLEOTIDE SEQUENCE [LARGE SCALE GENOMIC DNA]</scope>
    <source>
        <strain evidence="7 8">E39</strain>
    </source>
</reference>
<dbReference type="InterPro" id="IPR029479">
    <property type="entry name" value="Nitroreductase"/>
</dbReference>
<dbReference type="CDD" id="cd20609">
    <property type="entry name" value="nitroreductase"/>
    <property type="match status" value="1"/>
</dbReference>
<proteinExistence type="inferred from homology"/>
<keyword evidence="3" id="KW-0285">Flavoprotein</keyword>
<comment type="cofactor">
    <cofactor evidence="1">
        <name>FMN</name>
        <dbReference type="ChEBI" id="CHEBI:58210"/>
    </cofactor>
</comment>
<evidence type="ECO:0000256" key="2">
    <source>
        <dbReference type="ARBA" id="ARBA00007118"/>
    </source>
</evidence>
<dbReference type="Gene3D" id="3.40.109.10">
    <property type="entry name" value="NADH Oxidase"/>
    <property type="match status" value="1"/>
</dbReference>
<dbReference type="RefSeq" id="WP_111897714.1">
    <property type="nucleotide sequence ID" value="NZ_CP033459.1"/>
</dbReference>
<dbReference type="Pfam" id="PF00881">
    <property type="entry name" value="Nitroreductase"/>
    <property type="match status" value="1"/>
</dbReference>
<name>A0A5P8E4T4_9BACT</name>
<evidence type="ECO:0000256" key="5">
    <source>
        <dbReference type="ARBA" id="ARBA00023002"/>
    </source>
</evidence>
<feature type="domain" description="Nitroreductase" evidence="6">
    <location>
        <begin position="9"/>
        <end position="61"/>
    </location>
</feature>
<accession>A0A5P8E4T4</accession>
<dbReference type="SUPFAM" id="SSF55469">
    <property type="entry name" value="FMN-dependent nitroreductase-like"/>
    <property type="match status" value="1"/>
</dbReference>
<gene>
    <name evidence="7" type="ORF">C7Y71_002090</name>
</gene>
<evidence type="ECO:0000256" key="4">
    <source>
        <dbReference type="ARBA" id="ARBA00022643"/>
    </source>
</evidence>
<keyword evidence="5" id="KW-0560">Oxidoreductase</keyword>
<dbReference type="InterPro" id="IPR000415">
    <property type="entry name" value="Nitroreductase-like"/>
</dbReference>
<evidence type="ECO:0000313" key="7">
    <source>
        <dbReference type="EMBL" id="QFQ11910.1"/>
    </source>
</evidence>
<evidence type="ECO:0000313" key="8">
    <source>
        <dbReference type="Proteomes" id="UP000249375"/>
    </source>
</evidence>
<organism evidence="7 8">
    <name type="scientific">Pseudoprevotella muciniphila</name>
    <dbReference type="NCBI Taxonomy" id="2133944"/>
    <lineage>
        <taxon>Bacteria</taxon>
        <taxon>Pseudomonadati</taxon>
        <taxon>Bacteroidota</taxon>
        <taxon>Bacteroidia</taxon>
        <taxon>Bacteroidales</taxon>
        <taxon>Prevotellaceae</taxon>
        <taxon>Pseudoprevotella</taxon>
    </lineage>
</organism>
<dbReference type="AlphaFoldDB" id="A0A5P8E4T4"/>
<evidence type="ECO:0000259" key="6">
    <source>
        <dbReference type="Pfam" id="PF00881"/>
    </source>
</evidence>
<dbReference type="PANTHER" id="PTHR43673:SF2">
    <property type="entry name" value="NITROREDUCTASE"/>
    <property type="match status" value="1"/>
</dbReference>
<dbReference type="PANTHER" id="PTHR43673">
    <property type="entry name" value="NAD(P)H NITROREDUCTASE YDGI-RELATED"/>
    <property type="match status" value="1"/>
</dbReference>
<dbReference type="OrthoDB" id="9809288at2"/>
<keyword evidence="4" id="KW-0288">FMN</keyword>
<evidence type="ECO:0000256" key="3">
    <source>
        <dbReference type="ARBA" id="ARBA00022630"/>
    </source>
</evidence>
<comment type="similarity">
    <text evidence="2">Belongs to the nitroreductase family.</text>
</comment>
<dbReference type="EMBL" id="CP033459">
    <property type="protein sequence ID" value="QFQ11910.1"/>
    <property type="molecule type" value="Genomic_DNA"/>
</dbReference>
<evidence type="ECO:0000256" key="1">
    <source>
        <dbReference type="ARBA" id="ARBA00001917"/>
    </source>
</evidence>
<dbReference type="Proteomes" id="UP000249375">
    <property type="component" value="Chromosome"/>
</dbReference>
<dbReference type="GO" id="GO:0016491">
    <property type="term" value="F:oxidoreductase activity"/>
    <property type="evidence" value="ECO:0007669"/>
    <property type="project" value="UniProtKB-KW"/>
</dbReference>
<keyword evidence="8" id="KW-1185">Reference proteome</keyword>
<sequence length="167" mass="19426">MLFKELSEKRFSARSYTEEPVTEEQLRYILECARLAPSAVNRQPWHFYVVRSEEQKDNLRKCYNRDWFRTAPMYIVCTIRHDEAWVRNDGKEHGNIDIAIATEHICLAAQELGLGTCWVCIFDAPLCHDLFGLGENEEAAVLIPIGHPADEPKEKVRKQMEEIVTYL</sequence>
<protein>
    <submittedName>
        <fullName evidence="7">Nitroreductase</fullName>
    </submittedName>
</protein>
<dbReference type="KEGG" id="alq:C7Y71_002090"/>